<evidence type="ECO:0000256" key="5">
    <source>
        <dbReference type="ARBA" id="ARBA00023163"/>
    </source>
</evidence>
<dbReference type="NCBIfam" id="TIGR02937">
    <property type="entry name" value="sigma70-ECF"/>
    <property type="match status" value="1"/>
</dbReference>
<keyword evidence="4" id="KW-0238">DNA-binding</keyword>
<dbReference type="Proteomes" id="UP000824193">
    <property type="component" value="Unassembled WGS sequence"/>
</dbReference>
<keyword evidence="5" id="KW-0804">Transcription</keyword>
<feature type="domain" description="RNA polymerase sigma factor 70 region 4 type 2" evidence="7">
    <location>
        <begin position="127"/>
        <end position="174"/>
    </location>
</feature>
<reference evidence="8" key="1">
    <citation type="journal article" date="2021" name="PeerJ">
        <title>Extensive microbial diversity within the chicken gut microbiome revealed by metagenomics and culture.</title>
        <authorList>
            <person name="Gilroy R."/>
            <person name="Ravi A."/>
            <person name="Getino M."/>
            <person name="Pursley I."/>
            <person name="Horton D.L."/>
            <person name="Alikhan N.F."/>
            <person name="Baker D."/>
            <person name="Gharbi K."/>
            <person name="Hall N."/>
            <person name="Watson M."/>
            <person name="Adriaenssens E.M."/>
            <person name="Foster-Nyarko E."/>
            <person name="Jarju S."/>
            <person name="Secka A."/>
            <person name="Antonio M."/>
            <person name="Oren A."/>
            <person name="Chaudhuri R.R."/>
            <person name="La Ragione R."/>
            <person name="Hildebrand F."/>
            <person name="Pallen M.J."/>
        </authorList>
    </citation>
    <scope>NUCLEOTIDE SEQUENCE</scope>
    <source>
        <strain evidence="8">2239</strain>
    </source>
</reference>
<evidence type="ECO:0000256" key="4">
    <source>
        <dbReference type="ARBA" id="ARBA00023125"/>
    </source>
</evidence>
<comment type="similarity">
    <text evidence="1">Belongs to the sigma-70 factor family. ECF subfamily.</text>
</comment>
<dbReference type="Pfam" id="PF04542">
    <property type="entry name" value="Sigma70_r2"/>
    <property type="match status" value="1"/>
</dbReference>
<dbReference type="PANTHER" id="PTHR43133:SF8">
    <property type="entry name" value="RNA POLYMERASE SIGMA FACTOR HI_1459-RELATED"/>
    <property type="match status" value="1"/>
</dbReference>
<dbReference type="SUPFAM" id="SSF88946">
    <property type="entry name" value="Sigma2 domain of RNA polymerase sigma factors"/>
    <property type="match status" value="1"/>
</dbReference>
<dbReference type="InterPro" id="IPR036388">
    <property type="entry name" value="WH-like_DNA-bd_sf"/>
</dbReference>
<dbReference type="EMBL" id="DXFW01000020">
    <property type="protein sequence ID" value="HIX05807.1"/>
    <property type="molecule type" value="Genomic_DNA"/>
</dbReference>
<evidence type="ECO:0000256" key="3">
    <source>
        <dbReference type="ARBA" id="ARBA00023082"/>
    </source>
</evidence>
<dbReference type="InterPro" id="IPR014284">
    <property type="entry name" value="RNA_pol_sigma-70_dom"/>
</dbReference>
<dbReference type="PANTHER" id="PTHR43133">
    <property type="entry name" value="RNA POLYMERASE ECF-TYPE SIGMA FACTO"/>
    <property type="match status" value="1"/>
</dbReference>
<dbReference type="AlphaFoldDB" id="A0A9D1V455"/>
<dbReference type="InterPro" id="IPR013324">
    <property type="entry name" value="RNA_pol_sigma_r3/r4-like"/>
</dbReference>
<dbReference type="InterPro" id="IPR013249">
    <property type="entry name" value="RNA_pol_sigma70_r4_t2"/>
</dbReference>
<feature type="domain" description="RNA polymerase sigma-70 region 2" evidence="6">
    <location>
        <begin position="22"/>
        <end position="85"/>
    </location>
</feature>
<evidence type="ECO:0000313" key="8">
    <source>
        <dbReference type="EMBL" id="HIX05807.1"/>
    </source>
</evidence>
<gene>
    <name evidence="8" type="ORF">H9865_06865</name>
</gene>
<evidence type="ECO:0000256" key="1">
    <source>
        <dbReference type="ARBA" id="ARBA00010641"/>
    </source>
</evidence>
<dbReference type="SUPFAM" id="SSF88659">
    <property type="entry name" value="Sigma3 and sigma4 domains of RNA polymerase sigma factors"/>
    <property type="match status" value="1"/>
</dbReference>
<dbReference type="GO" id="GO:0006352">
    <property type="term" value="P:DNA-templated transcription initiation"/>
    <property type="evidence" value="ECO:0007669"/>
    <property type="project" value="InterPro"/>
</dbReference>
<dbReference type="InterPro" id="IPR013325">
    <property type="entry name" value="RNA_pol_sigma_r2"/>
</dbReference>
<keyword evidence="2" id="KW-0805">Transcription regulation</keyword>
<proteinExistence type="inferred from homology"/>
<evidence type="ECO:0000259" key="6">
    <source>
        <dbReference type="Pfam" id="PF04542"/>
    </source>
</evidence>
<evidence type="ECO:0000256" key="2">
    <source>
        <dbReference type="ARBA" id="ARBA00023015"/>
    </source>
</evidence>
<evidence type="ECO:0000313" key="9">
    <source>
        <dbReference type="Proteomes" id="UP000824193"/>
    </source>
</evidence>
<dbReference type="Gene3D" id="1.10.1740.10">
    <property type="match status" value="1"/>
</dbReference>
<dbReference type="GO" id="GO:0003677">
    <property type="term" value="F:DNA binding"/>
    <property type="evidence" value="ECO:0007669"/>
    <property type="project" value="UniProtKB-KW"/>
</dbReference>
<dbReference type="InterPro" id="IPR007627">
    <property type="entry name" value="RNA_pol_sigma70_r2"/>
</dbReference>
<dbReference type="InterPro" id="IPR039425">
    <property type="entry name" value="RNA_pol_sigma-70-like"/>
</dbReference>
<organism evidence="8 9">
    <name type="scientific">Candidatus Allofournierella pullicola</name>
    <dbReference type="NCBI Taxonomy" id="2838596"/>
    <lineage>
        <taxon>Bacteria</taxon>
        <taxon>Bacillati</taxon>
        <taxon>Bacillota</taxon>
        <taxon>Clostridia</taxon>
        <taxon>Eubacteriales</taxon>
        <taxon>Oscillospiraceae</taxon>
        <taxon>Allofournierella</taxon>
    </lineage>
</organism>
<reference evidence="8" key="2">
    <citation type="submission" date="2021-04" db="EMBL/GenBank/DDBJ databases">
        <authorList>
            <person name="Gilroy R."/>
        </authorList>
    </citation>
    <scope>NUCLEOTIDE SEQUENCE</scope>
    <source>
        <strain evidence="8">2239</strain>
    </source>
</reference>
<name>A0A9D1V455_9FIRM</name>
<dbReference type="Pfam" id="PF08281">
    <property type="entry name" value="Sigma70_r4_2"/>
    <property type="match status" value="1"/>
</dbReference>
<protein>
    <submittedName>
        <fullName evidence="8">Sigma-70 family RNA polymerase sigma factor</fullName>
    </submittedName>
</protein>
<sequence>MDDAQIIELLFRRSEEAVRALAEQYGGVCRRLSVNVLKNDLDAEECVNDAYLAVWNAVPPARPLPLLPYLCKVVRNLSIERYRKRHAAKRDDALTQSWDELEPFLPSADSPEAQTDAQELTRLLNVYLESLTPRDRLLFMRRYWYFDTYPEIAHVSGLSEKNVSVRLTRLRKKLRTFLQENEVYL</sequence>
<comment type="caution">
    <text evidence="8">The sequence shown here is derived from an EMBL/GenBank/DDBJ whole genome shotgun (WGS) entry which is preliminary data.</text>
</comment>
<dbReference type="Gene3D" id="1.10.10.10">
    <property type="entry name" value="Winged helix-like DNA-binding domain superfamily/Winged helix DNA-binding domain"/>
    <property type="match status" value="1"/>
</dbReference>
<evidence type="ECO:0000259" key="7">
    <source>
        <dbReference type="Pfam" id="PF08281"/>
    </source>
</evidence>
<accession>A0A9D1V455</accession>
<keyword evidence="3" id="KW-0731">Sigma factor</keyword>
<dbReference type="GO" id="GO:0016987">
    <property type="term" value="F:sigma factor activity"/>
    <property type="evidence" value="ECO:0007669"/>
    <property type="project" value="UniProtKB-KW"/>
</dbReference>